<evidence type="ECO:0000313" key="3">
    <source>
        <dbReference type="EMBL" id="SHG17967.1"/>
    </source>
</evidence>
<dbReference type="EMBL" id="FQVW01000019">
    <property type="protein sequence ID" value="SHG17967.1"/>
    <property type="molecule type" value="Genomic_DNA"/>
</dbReference>
<name>A0A1M5HPX0_9BACI</name>
<protein>
    <recommendedName>
        <fullName evidence="2">DUF4190 domain-containing protein</fullName>
    </recommendedName>
</protein>
<feature type="transmembrane region" description="Helical" evidence="1">
    <location>
        <begin position="20"/>
        <end position="43"/>
    </location>
</feature>
<organism evidence="3 4">
    <name type="scientific">Ornithinibacillus halophilus</name>
    <dbReference type="NCBI Taxonomy" id="930117"/>
    <lineage>
        <taxon>Bacteria</taxon>
        <taxon>Bacillati</taxon>
        <taxon>Bacillota</taxon>
        <taxon>Bacilli</taxon>
        <taxon>Bacillales</taxon>
        <taxon>Bacillaceae</taxon>
        <taxon>Ornithinibacillus</taxon>
    </lineage>
</organism>
<dbReference type="RefSeq" id="WP_234982632.1">
    <property type="nucleotide sequence ID" value="NZ_FQVW01000019.1"/>
</dbReference>
<evidence type="ECO:0000256" key="1">
    <source>
        <dbReference type="SAM" id="Phobius"/>
    </source>
</evidence>
<gene>
    <name evidence="3" type="ORF">SAMN05216225_10191</name>
</gene>
<keyword evidence="1" id="KW-0812">Transmembrane</keyword>
<keyword evidence="1" id="KW-1133">Transmembrane helix</keyword>
<dbReference type="Pfam" id="PF13828">
    <property type="entry name" value="DUF4190"/>
    <property type="match status" value="1"/>
</dbReference>
<feature type="transmembrane region" description="Helical" evidence="1">
    <location>
        <begin position="64"/>
        <end position="90"/>
    </location>
</feature>
<feature type="domain" description="DUF4190" evidence="2">
    <location>
        <begin position="16"/>
        <end position="76"/>
    </location>
</feature>
<evidence type="ECO:0000313" key="4">
    <source>
        <dbReference type="Proteomes" id="UP000183988"/>
    </source>
</evidence>
<dbReference type="STRING" id="930117.SAMN05216225_10191"/>
<proteinExistence type="predicted"/>
<dbReference type="AlphaFoldDB" id="A0A1M5HPX0"/>
<sequence>MNEEIEVRSVQTNSNAIVSLTLGILSILTPFIGGILGIIGIVFSRKAIKEIATTNEGGKGLASSGMICSIVGVVLEIFTIIGLLSFLLLVSSG</sequence>
<accession>A0A1M5HPX0</accession>
<reference evidence="3 4" key="1">
    <citation type="submission" date="2016-11" db="EMBL/GenBank/DDBJ databases">
        <authorList>
            <person name="Jaros S."/>
            <person name="Januszkiewicz K."/>
            <person name="Wedrychowicz H."/>
        </authorList>
    </citation>
    <scope>NUCLEOTIDE SEQUENCE [LARGE SCALE GENOMIC DNA]</scope>
    <source>
        <strain evidence="3 4">IBRC-M 10683</strain>
    </source>
</reference>
<keyword evidence="1" id="KW-0472">Membrane</keyword>
<dbReference type="Proteomes" id="UP000183988">
    <property type="component" value="Unassembled WGS sequence"/>
</dbReference>
<evidence type="ECO:0000259" key="2">
    <source>
        <dbReference type="Pfam" id="PF13828"/>
    </source>
</evidence>
<keyword evidence="4" id="KW-1185">Reference proteome</keyword>
<dbReference type="InterPro" id="IPR025241">
    <property type="entry name" value="DUF4190"/>
</dbReference>